<comment type="caution">
    <text evidence="8">The sequence shown here is derived from an EMBL/GenBank/DDBJ whole genome shotgun (WGS) entry which is preliminary data.</text>
</comment>
<evidence type="ECO:0000256" key="1">
    <source>
        <dbReference type="ARBA" id="ARBA00004651"/>
    </source>
</evidence>
<evidence type="ECO:0000256" key="5">
    <source>
        <dbReference type="ARBA" id="ARBA00022989"/>
    </source>
</evidence>
<keyword evidence="4 7" id="KW-0812">Transmembrane</keyword>
<protein>
    <recommendedName>
        <fullName evidence="9">Polysaccharide biosynthesis protein C-terminal domain-containing protein</fullName>
    </recommendedName>
</protein>
<dbReference type="GO" id="GO:0042910">
    <property type="term" value="F:xenobiotic transmembrane transporter activity"/>
    <property type="evidence" value="ECO:0007669"/>
    <property type="project" value="InterPro"/>
</dbReference>
<feature type="transmembrane region" description="Helical" evidence="7">
    <location>
        <begin position="28"/>
        <end position="46"/>
    </location>
</feature>
<evidence type="ECO:0000256" key="6">
    <source>
        <dbReference type="ARBA" id="ARBA00023136"/>
    </source>
</evidence>
<dbReference type="PANTHER" id="PTHR43549:SF2">
    <property type="entry name" value="MULTIDRUG RESISTANCE PROTEIN NORM-RELATED"/>
    <property type="match status" value="1"/>
</dbReference>
<accession>X1TD34</accession>
<feature type="transmembrane region" description="Helical" evidence="7">
    <location>
        <begin position="80"/>
        <end position="104"/>
    </location>
</feature>
<evidence type="ECO:0000256" key="2">
    <source>
        <dbReference type="ARBA" id="ARBA00022448"/>
    </source>
</evidence>
<proteinExistence type="predicted"/>
<comment type="subcellular location">
    <subcellularLocation>
        <location evidence="1">Cell membrane</location>
        <topology evidence="1">Multi-pass membrane protein</topology>
    </subcellularLocation>
</comment>
<feature type="transmembrane region" description="Helical" evidence="7">
    <location>
        <begin position="53"/>
        <end position="74"/>
    </location>
</feature>
<evidence type="ECO:0000256" key="7">
    <source>
        <dbReference type="SAM" id="Phobius"/>
    </source>
</evidence>
<evidence type="ECO:0008006" key="9">
    <source>
        <dbReference type="Google" id="ProtNLM"/>
    </source>
</evidence>
<reference evidence="8" key="1">
    <citation type="journal article" date="2014" name="Front. Microbiol.">
        <title>High frequency of phylogenetically diverse reductive dehalogenase-homologous genes in deep subseafloor sedimentary metagenomes.</title>
        <authorList>
            <person name="Kawai M."/>
            <person name="Futagami T."/>
            <person name="Toyoda A."/>
            <person name="Takaki Y."/>
            <person name="Nishi S."/>
            <person name="Hori S."/>
            <person name="Arai W."/>
            <person name="Tsubouchi T."/>
            <person name="Morono Y."/>
            <person name="Uchiyama I."/>
            <person name="Ito T."/>
            <person name="Fujiyama A."/>
            <person name="Inagaki F."/>
            <person name="Takami H."/>
        </authorList>
    </citation>
    <scope>NUCLEOTIDE SEQUENCE</scope>
    <source>
        <strain evidence="8">Expedition CK06-06</strain>
    </source>
</reference>
<dbReference type="GO" id="GO:0015297">
    <property type="term" value="F:antiporter activity"/>
    <property type="evidence" value="ECO:0007669"/>
    <property type="project" value="InterPro"/>
</dbReference>
<keyword evidence="2" id="KW-0813">Transport</keyword>
<dbReference type="EMBL" id="BARW01007914">
    <property type="protein sequence ID" value="GAI77939.1"/>
    <property type="molecule type" value="Genomic_DNA"/>
</dbReference>
<dbReference type="PANTHER" id="PTHR43549">
    <property type="entry name" value="MULTIDRUG RESISTANCE PROTEIN YPNP-RELATED"/>
    <property type="match status" value="1"/>
</dbReference>
<dbReference type="AlphaFoldDB" id="X1TD34"/>
<sequence>TNSFAPRIYPFFTDIDEVVWYAVRQTRIVEFTFIFAAIGILARSTFQALGNPVPALTITILRLAGIAIPMAYIYVHLLDWGIYGVWFGIITGNGIGAVISLVWVRRTMKRLVMDKTK</sequence>
<evidence type="ECO:0000313" key="8">
    <source>
        <dbReference type="EMBL" id="GAI77939.1"/>
    </source>
</evidence>
<name>X1TD34_9ZZZZ</name>
<organism evidence="8">
    <name type="scientific">marine sediment metagenome</name>
    <dbReference type="NCBI Taxonomy" id="412755"/>
    <lineage>
        <taxon>unclassified sequences</taxon>
        <taxon>metagenomes</taxon>
        <taxon>ecological metagenomes</taxon>
    </lineage>
</organism>
<evidence type="ECO:0000256" key="4">
    <source>
        <dbReference type="ARBA" id="ARBA00022692"/>
    </source>
</evidence>
<keyword evidence="5 7" id="KW-1133">Transmembrane helix</keyword>
<evidence type="ECO:0000256" key="3">
    <source>
        <dbReference type="ARBA" id="ARBA00022475"/>
    </source>
</evidence>
<keyword evidence="3" id="KW-1003">Cell membrane</keyword>
<feature type="non-terminal residue" evidence="8">
    <location>
        <position position="1"/>
    </location>
</feature>
<dbReference type="InterPro" id="IPR052031">
    <property type="entry name" value="Membrane_Transporter-Flippase"/>
</dbReference>
<gene>
    <name evidence="8" type="ORF">S12H4_16372</name>
</gene>
<keyword evidence="6 7" id="KW-0472">Membrane</keyword>
<dbReference type="GO" id="GO:0005886">
    <property type="term" value="C:plasma membrane"/>
    <property type="evidence" value="ECO:0007669"/>
    <property type="project" value="UniProtKB-SubCell"/>
</dbReference>